<dbReference type="SMART" id="SM00470">
    <property type="entry name" value="ParB"/>
    <property type="match status" value="1"/>
</dbReference>
<comment type="caution">
    <text evidence="2">The sequence shown here is derived from an EMBL/GenBank/DDBJ whole genome shotgun (WGS) entry which is preliminary data.</text>
</comment>
<dbReference type="PANTHER" id="PTHR33375:SF1">
    <property type="entry name" value="CHROMOSOME-PARTITIONING PROTEIN PARB-RELATED"/>
    <property type="match status" value="1"/>
</dbReference>
<dbReference type="InterPro" id="IPR050336">
    <property type="entry name" value="Chromosome_partition/occlusion"/>
</dbReference>
<dbReference type="InterPro" id="IPR003115">
    <property type="entry name" value="ParB_N"/>
</dbReference>
<dbReference type="AlphaFoldDB" id="A0A2S7F9Q3"/>
<dbReference type="Pfam" id="PF02195">
    <property type="entry name" value="ParB_N"/>
    <property type="match status" value="1"/>
</dbReference>
<dbReference type="PANTHER" id="PTHR33375">
    <property type="entry name" value="CHROMOSOME-PARTITIONING PROTEIN PARB-RELATED"/>
    <property type="match status" value="1"/>
</dbReference>
<dbReference type="CDD" id="cd16406">
    <property type="entry name" value="ParB_N_like"/>
    <property type="match status" value="1"/>
</dbReference>
<reference evidence="2 3" key="1">
    <citation type="submission" date="2016-01" db="EMBL/GenBank/DDBJ databases">
        <title>Characterization of the Clostridium difficile lineages that are prevalent in Hong Kong and China.</title>
        <authorList>
            <person name="Kwok J.S.-L."/>
            <person name="Lam W.-Y."/>
            <person name="Ip M."/>
            <person name="Chan T.-F."/>
            <person name="Hawkey P.M."/>
            <person name="Tsui S.K.-W."/>
        </authorList>
    </citation>
    <scope>NUCLEOTIDE SEQUENCE [LARGE SCALE GENOMIC DNA]</scope>
    <source>
        <strain evidence="2 3">300064</strain>
    </source>
</reference>
<dbReference type="SUPFAM" id="SSF110849">
    <property type="entry name" value="ParB/Sulfiredoxin"/>
    <property type="match status" value="1"/>
</dbReference>
<evidence type="ECO:0000313" key="3">
    <source>
        <dbReference type="Proteomes" id="UP000238081"/>
    </source>
</evidence>
<evidence type="ECO:0000259" key="1">
    <source>
        <dbReference type="SMART" id="SM00470"/>
    </source>
</evidence>
<dbReference type="InterPro" id="IPR036086">
    <property type="entry name" value="ParB/Sulfiredoxin_sf"/>
</dbReference>
<dbReference type="GO" id="GO:0007059">
    <property type="term" value="P:chromosome segregation"/>
    <property type="evidence" value="ECO:0007669"/>
    <property type="project" value="TreeGrafter"/>
</dbReference>
<dbReference type="GO" id="GO:0005694">
    <property type="term" value="C:chromosome"/>
    <property type="evidence" value="ECO:0007669"/>
    <property type="project" value="TreeGrafter"/>
</dbReference>
<name>A0A2S7F9Q3_CLOBU</name>
<evidence type="ECO:0000313" key="2">
    <source>
        <dbReference type="EMBL" id="PPV14012.1"/>
    </source>
</evidence>
<sequence>MAKFNMMELLNNSSNTDLKQKEKSVKFKTILVDINDLIPSDNNFYSIDEEGIIELKNSIEVFGIQQNLVVKKIENDKYEIIAGHRRHLALKELVEEGKDVFRYAPCKIETEEEDLRSKLLLLITNSTARQLTEWEKTQQAEKLRELLIEYKKQEKLPGRVREIVADILNVATSKVARMESISKNLSENLKEEFKGDNINISTAYEASKLPEEQQQEVYKELKGKGNITIQDVKKKSEVKKEKINEDVSNLDTNTNNETIDLDTGEIVEQKVPNYLNKKIFDLIKEFNIDEMAVFFCSRCKCEGQFCDFASDCTEENKHQLCVDWLSRLIE</sequence>
<gene>
    <name evidence="2" type="ORF">AWN73_15250</name>
</gene>
<dbReference type="Gene3D" id="3.90.1530.10">
    <property type="entry name" value="Conserved hypothetical protein from pyrococcus furiosus pfu- 392566-001, ParB domain"/>
    <property type="match status" value="1"/>
</dbReference>
<organism evidence="2 3">
    <name type="scientific">Clostridium butyricum</name>
    <dbReference type="NCBI Taxonomy" id="1492"/>
    <lineage>
        <taxon>Bacteria</taxon>
        <taxon>Bacillati</taxon>
        <taxon>Bacillota</taxon>
        <taxon>Clostridia</taxon>
        <taxon>Eubacteriales</taxon>
        <taxon>Clostridiaceae</taxon>
        <taxon>Clostridium</taxon>
    </lineage>
</organism>
<dbReference type="Proteomes" id="UP000238081">
    <property type="component" value="Unassembled WGS sequence"/>
</dbReference>
<proteinExistence type="predicted"/>
<dbReference type="EMBL" id="LRDH01000114">
    <property type="protein sequence ID" value="PPV14012.1"/>
    <property type="molecule type" value="Genomic_DNA"/>
</dbReference>
<protein>
    <submittedName>
        <fullName evidence="2">Chromosome partitioning protein ParB</fullName>
    </submittedName>
</protein>
<dbReference type="Gene3D" id="1.10.10.2830">
    <property type="match status" value="1"/>
</dbReference>
<feature type="domain" description="ParB-like N-terminal" evidence="1">
    <location>
        <begin position="30"/>
        <end position="126"/>
    </location>
</feature>
<accession>A0A2S7F9Q3</accession>
<dbReference type="RefSeq" id="WP_043666077.1">
    <property type="nucleotide sequence ID" value="NZ_JSEG01000020.1"/>
</dbReference>